<dbReference type="Pfam" id="PF05044">
    <property type="entry name" value="HPD"/>
    <property type="match status" value="1"/>
</dbReference>
<feature type="compositionally biased region" description="Pro residues" evidence="9">
    <location>
        <begin position="716"/>
        <end position="727"/>
    </location>
</feature>
<dbReference type="InterPro" id="IPR009057">
    <property type="entry name" value="Homeodomain-like_sf"/>
</dbReference>
<keyword evidence="4" id="KW-0238">DNA-binding</keyword>
<dbReference type="AlphaFoldDB" id="A0AAV2PKF9"/>
<feature type="compositionally biased region" description="Low complexity" evidence="9">
    <location>
        <begin position="690"/>
        <end position="702"/>
    </location>
</feature>
<accession>A0AAV2PKF9</accession>
<evidence type="ECO:0000256" key="1">
    <source>
        <dbReference type="ARBA" id="ARBA00004123"/>
    </source>
</evidence>
<protein>
    <recommendedName>
        <fullName evidence="8">Homeobox protein prospero</fullName>
    </recommendedName>
</protein>
<feature type="domain" description="Prospero" evidence="10">
    <location>
        <begin position="856"/>
        <end position="1014"/>
    </location>
</feature>
<evidence type="ECO:0000256" key="2">
    <source>
        <dbReference type="ARBA" id="ARBA00022473"/>
    </source>
</evidence>
<gene>
    <name evidence="11" type="ORF">MNOR_LOCUS403</name>
</gene>
<dbReference type="Proteomes" id="UP001497623">
    <property type="component" value="Unassembled WGS sequence"/>
</dbReference>
<name>A0AAV2PKF9_MEGNR</name>
<comment type="subcellular location">
    <subcellularLocation>
        <location evidence="1">Nucleus</location>
    </subcellularLocation>
</comment>
<reference evidence="11 12" key="1">
    <citation type="submission" date="2024-05" db="EMBL/GenBank/DDBJ databases">
        <authorList>
            <person name="Wallberg A."/>
        </authorList>
    </citation>
    <scope>NUCLEOTIDE SEQUENCE [LARGE SCALE GENOMIC DNA]</scope>
</reference>
<evidence type="ECO:0000259" key="10">
    <source>
        <dbReference type="PROSITE" id="PS51818"/>
    </source>
</evidence>
<evidence type="ECO:0000313" key="12">
    <source>
        <dbReference type="Proteomes" id="UP001497623"/>
    </source>
</evidence>
<keyword evidence="3" id="KW-0805">Transcription regulation</keyword>
<keyword evidence="6" id="KW-0804">Transcription</keyword>
<dbReference type="GO" id="GO:0048468">
    <property type="term" value="P:cell development"/>
    <property type="evidence" value="ECO:0007669"/>
    <property type="project" value="UniProtKB-ARBA"/>
</dbReference>
<keyword evidence="5" id="KW-0371">Homeobox</keyword>
<evidence type="ECO:0000256" key="7">
    <source>
        <dbReference type="ARBA" id="ARBA00023242"/>
    </source>
</evidence>
<sequence length="1014" mass="112716">MVSNQPQKKLSQKAGMQQRCFPRPFMDNLRPFQFRAPDEPHGLVGGLRTAGRDVAAPYWPPLPWVPPPPHPQPMGGLPPAVSADEDTDCFVLGEKLLKKQRRIRTRVDAGEPRNSYSAFSSLPNLCGVSGNAVRPSVGQANSLFSATQAFAGFPFHYLNQANSNNTNHSASASAGGRMLSELFGAHSKPVVAPGCEDRDSALATMGVLDKVTSSSVHSADTLNSVIRGPEPDNVLLRGILQGRKQRELLTMEEIEAARSLHNNNNSYKGSTTVTDSVDKDSADETTIVRDSSNSGSAEERCESEVEETMGSRPSSPDNHDPRKNLIENLVSVIRSSPTPNTGAPAVNGCKKRKLYLPQQHESRPNYDSPVEEEEGSTEPDNKISRLEADEDNHEPRQTEADEGGLQIDLSVRRPRSPDQSPARQSSPKVPTSTASPESNDASAYLLDYAQRLIRSQEAAQIRREVDMKNSAVDITEKLQLLRNLNLGSQLNDLEGLADVLKTEITASLAVIIDSVVLKFVQQRKLLSKQVEAAAEQLNRDISTQIMERARSPRGPKGPERHFPPGHPARFNGVPPPHGPLNLSPYPGNENINSLNLHHPRLPMYKPPHHALFPGGLPPFGGMVPVSQTSPYEPEQDEALPLVVTPKKGSSLQEAREARDLSRKKRHKVTDSRLTPRTVGRLLEEFPRYPLPGSIGSGSLSPRGSPPPQPLSLTHQPPRPPFPPPPQLIPVSLPTSVAIPNPSLHETSLLYQNYYGRGPSSPPERRDESPVAPSHPHPHPLLHPALLAASSPDSFSHFLHRAGGDPDRTSDCSPADTHFDGQPTLSFYSNEPFQSDHDRITEWEMLRFPFSSSEAHSSTLTPMHLRKAKLMFFFVRYPSSSVLKTFFPDIKFNKNNTAQLVKWFSNFREFYYIQMEKFARQTISEGVKSTDDITVTMEHDIIRCLNLHYNRNNHLEIPEHFRYVVEQTLKEFFKAIQEGKDTEQSWKKSIYKVIARLDESVPEYFKSPTFLEQLE</sequence>
<dbReference type="FunFam" id="1.10.10.500:FF:000002">
    <property type="entry name" value="Prospero homeobox 3"/>
    <property type="match status" value="1"/>
</dbReference>
<evidence type="ECO:0000256" key="6">
    <source>
        <dbReference type="ARBA" id="ARBA00023163"/>
    </source>
</evidence>
<dbReference type="GO" id="GO:0000981">
    <property type="term" value="F:DNA-binding transcription factor activity, RNA polymerase II-specific"/>
    <property type="evidence" value="ECO:0007669"/>
    <property type="project" value="TreeGrafter"/>
</dbReference>
<evidence type="ECO:0000256" key="4">
    <source>
        <dbReference type="ARBA" id="ARBA00023125"/>
    </source>
</evidence>
<evidence type="ECO:0000256" key="8">
    <source>
        <dbReference type="ARBA" id="ARBA00067423"/>
    </source>
</evidence>
<dbReference type="InterPro" id="IPR039350">
    <property type="entry name" value="Prospero_homeodomain"/>
</dbReference>
<keyword evidence="2" id="KW-0217">Developmental protein</keyword>
<dbReference type="Gene3D" id="1.10.10.500">
    <property type="entry name" value="Homeo-prospero domain"/>
    <property type="match status" value="1"/>
</dbReference>
<comment type="caution">
    <text evidence="11">The sequence shown here is derived from an EMBL/GenBank/DDBJ whole genome shotgun (WGS) entry which is preliminary data.</text>
</comment>
<evidence type="ECO:0000256" key="5">
    <source>
        <dbReference type="ARBA" id="ARBA00023155"/>
    </source>
</evidence>
<dbReference type="PANTHER" id="PTHR12198:SF0">
    <property type="entry name" value="HOMEOBOX PROTEIN PROSPERO"/>
    <property type="match status" value="1"/>
</dbReference>
<feature type="non-terminal residue" evidence="11">
    <location>
        <position position="1014"/>
    </location>
</feature>
<evidence type="ECO:0000256" key="9">
    <source>
        <dbReference type="SAM" id="MobiDB-lite"/>
    </source>
</evidence>
<dbReference type="GO" id="GO:0010001">
    <property type="term" value="P:glial cell differentiation"/>
    <property type="evidence" value="ECO:0007669"/>
    <property type="project" value="UniProtKB-ARBA"/>
</dbReference>
<dbReference type="GO" id="GO:0005634">
    <property type="term" value="C:nucleus"/>
    <property type="evidence" value="ECO:0007669"/>
    <property type="project" value="UniProtKB-SubCell"/>
</dbReference>
<evidence type="ECO:0000256" key="3">
    <source>
        <dbReference type="ARBA" id="ARBA00023015"/>
    </source>
</evidence>
<feature type="compositionally biased region" description="Polar residues" evidence="9">
    <location>
        <begin position="260"/>
        <end position="275"/>
    </location>
</feature>
<feature type="region of interest" description="Disordered" evidence="9">
    <location>
        <begin position="260"/>
        <end position="322"/>
    </location>
</feature>
<evidence type="ECO:0000313" key="11">
    <source>
        <dbReference type="EMBL" id="CAL4059167.1"/>
    </source>
</evidence>
<organism evidence="11 12">
    <name type="scientific">Meganyctiphanes norvegica</name>
    <name type="common">Northern krill</name>
    <name type="synonym">Thysanopoda norvegica</name>
    <dbReference type="NCBI Taxonomy" id="48144"/>
    <lineage>
        <taxon>Eukaryota</taxon>
        <taxon>Metazoa</taxon>
        <taxon>Ecdysozoa</taxon>
        <taxon>Arthropoda</taxon>
        <taxon>Crustacea</taxon>
        <taxon>Multicrustacea</taxon>
        <taxon>Malacostraca</taxon>
        <taxon>Eumalacostraca</taxon>
        <taxon>Eucarida</taxon>
        <taxon>Euphausiacea</taxon>
        <taxon>Euphausiidae</taxon>
        <taxon>Meganyctiphanes</taxon>
    </lineage>
</organism>
<dbReference type="PROSITE" id="PS51818">
    <property type="entry name" value="HOMEO_PROSPERO"/>
    <property type="match status" value="1"/>
</dbReference>
<feature type="region of interest" description="Disordered" evidence="9">
    <location>
        <begin position="752"/>
        <end position="784"/>
    </location>
</feature>
<dbReference type="InterPro" id="IPR037131">
    <property type="entry name" value="Homeo_prospero_dom_sf"/>
</dbReference>
<dbReference type="EMBL" id="CAXKWB010000088">
    <property type="protein sequence ID" value="CAL4059167.1"/>
    <property type="molecule type" value="Genomic_DNA"/>
</dbReference>
<keyword evidence="12" id="KW-1185">Reference proteome</keyword>
<proteinExistence type="predicted"/>
<dbReference type="PANTHER" id="PTHR12198">
    <property type="entry name" value="HOMEOBOX PROTEIN PROSPERO/PROX-1/CEH-26"/>
    <property type="match status" value="1"/>
</dbReference>
<dbReference type="GO" id="GO:0000978">
    <property type="term" value="F:RNA polymerase II cis-regulatory region sequence-specific DNA binding"/>
    <property type="evidence" value="ECO:0007669"/>
    <property type="project" value="TreeGrafter"/>
</dbReference>
<dbReference type="SUPFAM" id="SSF46689">
    <property type="entry name" value="Homeodomain-like"/>
    <property type="match status" value="1"/>
</dbReference>
<dbReference type="InterPro" id="IPR023082">
    <property type="entry name" value="Homeo_prospero_dom"/>
</dbReference>
<feature type="region of interest" description="Disordered" evidence="9">
    <location>
        <begin position="646"/>
        <end position="728"/>
    </location>
</feature>
<feature type="compositionally biased region" description="Basic and acidic residues" evidence="9">
    <location>
        <begin position="379"/>
        <end position="399"/>
    </location>
</feature>
<keyword evidence="7" id="KW-0539">Nucleus</keyword>
<feature type="region of interest" description="Disordered" evidence="9">
    <location>
        <begin position="355"/>
        <end position="440"/>
    </location>
</feature>
<feature type="compositionally biased region" description="Polar residues" evidence="9">
    <location>
        <begin position="417"/>
        <end position="440"/>
    </location>
</feature>